<evidence type="ECO:0000313" key="3">
    <source>
        <dbReference type="EMBL" id="MBK1712213.1"/>
    </source>
</evidence>
<keyword evidence="4" id="KW-1185">Reference proteome</keyword>
<dbReference type="InterPro" id="IPR029063">
    <property type="entry name" value="SAM-dependent_MTases_sf"/>
</dbReference>
<gene>
    <name evidence="3" type="ORF">CKO43_05410</name>
</gene>
<reference evidence="3" key="2">
    <citation type="journal article" date="2020" name="Microorganisms">
        <title>Osmotic Adaptation and Compatible Solute Biosynthesis of Phototrophic Bacteria as Revealed from Genome Analyses.</title>
        <authorList>
            <person name="Imhoff J.F."/>
            <person name="Rahn T."/>
            <person name="Kunzel S."/>
            <person name="Keller A."/>
            <person name="Neulinger S.C."/>
        </authorList>
    </citation>
    <scope>NUCLEOTIDE SEQUENCE</scope>
    <source>
        <strain evidence="3">IM 151</strain>
    </source>
</reference>
<dbReference type="EMBL" id="NRRU01000014">
    <property type="protein sequence ID" value="MBK1712213.1"/>
    <property type="molecule type" value="Genomic_DNA"/>
</dbReference>
<evidence type="ECO:0000313" key="4">
    <source>
        <dbReference type="Proteomes" id="UP001041814"/>
    </source>
</evidence>
<evidence type="ECO:0000256" key="2">
    <source>
        <dbReference type="ARBA" id="ARBA00022679"/>
    </source>
</evidence>
<dbReference type="PANTHER" id="PTHR13090:SF1">
    <property type="entry name" value="ARGININE-HYDROXYLASE NDUFAF5, MITOCHONDRIAL"/>
    <property type="match status" value="1"/>
</dbReference>
<dbReference type="PANTHER" id="PTHR13090">
    <property type="entry name" value="ARGININE-HYDROXYLASE NDUFAF5, MITOCHONDRIAL"/>
    <property type="match status" value="1"/>
</dbReference>
<reference evidence="3" key="1">
    <citation type="submission" date="2017-08" db="EMBL/GenBank/DDBJ databases">
        <authorList>
            <person name="Imhoff J.F."/>
            <person name="Rahn T."/>
            <person name="Kuenzel S."/>
            <person name="Neulinger S.C."/>
        </authorList>
    </citation>
    <scope>NUCLEOTIDE SEQUENCE</scope>
    <source>
        <strain evidence="3">IM 151</strain>
    </source>
</reference>
<accession>A0ABS1DQD5</accession>
<keyword evidence="1" id="KW-0489">Methyltransferase</keyword>
<dbReference type="Pfam" id="PF13489">
    <property type="entry name" value="Methyltransf_23"/>
    <property type="match status" value="1"/>
</dbReference>
<comment type="caution">
    <text evidence="3">The sequence shown here is derived from an EMBL/GenBank/DDBJ whole genome shotgun (WGS) entry which is preliminary data.</text>
</comment>
<organism evidence="3 4">
    <name type="scientific">Rubrivivax gelatinosus</name>
    <name type="common">Rhodocyclus gelatinosus</name>
    <name type="synonym">Rhodopseudomonas gelatinosa</name>
    <dbReference type="NCBI Taxonomy" id="28068"/>
    <lineage>
        <taxon>Bacteria</taxon>
        <taxon>Pseudomonadati</taxon>
        <taxon>Pseudomonadota</taxon>
        <taxon>Betaproteobacteria</taxon>
        <taxon>Burkholderiales</taxon>
        <taxon>Sphaerotilaceae</taxon>
        <taxon>Rubrivivax</taxon>
    </lineage>
</organism>
<name>A0ABS1DQD5_RUBGE</name>
<evidence type="ECO:0000256" key="1">
    <source>
        <dbReference type="ARBA" id="ARBA00022603"/>
    </source>
</evidence>
<dbReference type="RefSeq" id="WP_200378080.1">
    <property type="nucleotide sequence ID" value="NZ_NRRU01000014.1"/>
</dbReference>
<protein>
    <submittedName>
        <fullName evidence="3">Biotin synthase</fullName>
    </submittedName>
</protein>
<dbReference type="Gene3D" id="3.40.50.150">
    <property type="entry name" value="Vaccinia Virus protein VP39"/>
    <property type="match status" value="1"/>
</dbReference>
<dbReference type="InterPro" id="IPR050602">
    <property type="entry name" value="Malonyl-ACP_OMT"/>
</dbReference>
<dbReference type="SUPFAM" id="SSF53335">
    <property type="entry name" value="S-adenosyl-L-methionine-dependent methyltransferases"/>
    <property type="match status" value="1"/>
</dbReference>
<dbReference type="Proteomes" id="UP001041814">
    <property type="component" value="Unassembled WGS sequence"/>
</dbReference>
<keyword evidence="2" id="KW-0808">Transferase</keyword>
<sequence>MPETAAARALRPVDEAALARVLRRQRAAAEPPWLHGEVAQRMGDRLGVIRKQPARVLDWWAATGASRELLAGTYPKAELVAVEPEARAAAPAPWWSPRRWGGAPAPAAVAEHALEPGGAELVWANMMLHACADPQAVMARWHRALAVDGFLMFSTLGPGTLERLTAIYREQGWGQPFAPFVDMHDLGDMLVEAGFADPVMDQQTITLTWSDAGAAIAELRTLGGNVGASRHPGLRTPRWRQRLEAALAADAAPGGRPALAFEVVFGHAFRPPPRPRVAPQTAVPLEDLRTMVRAGRRPSS</sequence>
<proteinExistence type="predicted"/>